<dbReference type="PROSITE" id="PS00941">
    <property type="entry name" value="CARBOXYLESTERASE_B_2"/>
    <property type="match status" value="1"/>
</dbReference>
<dbReference type="GO" id="GO:0052689">
    <property type="term" value="F:carboxylic ester hydrolase activity"/>
    <property type="evidence" value="ECO:0007669"/>
    <property type="project" value="TreeGrafter"/>
</dbReference>
<evidence type="ECO:0000259" key="4">
    <source>
        <dbReference type="Pfam" id="PF00135"/>
    </source>
</evidence>
<dbReference type="SUPFAM" id="SSF53474">
    <property type="entry name" value="alpha/beta-Hydrolases"/>
    <property type="match status" value="1"/>
</dbReference>
<evidence type="ECO:0000256" key="3">
    <source>
        <dbReference type="RuleBase" id="RU361235"/>
    </source>
</evidence>
<proteinExistence type="inferred from homology"/>
<dbReference type="PANTHER" id="PTHR43918">
    <property type="entry name" value="ACETYLCHOLINESTERASE"/>
    <property type="match status" value="1"/>
</dbReference>
<dbReference type="InParanoid" id="W2RM78"/>
<dbReference type="GeneID" id="19974588"/>
<feature type="chain" id="PRO_5005149937" description="Carboxylic ester hydrolase" evidence="3">
    <location>
        <begin position="19"/>
        <end position="544"/>
    </location>
</feature>
<dbReference type="InterPro" id="IPR019819">
    <property type="entry name" value="Carboxylesterase_B_CS"/>
</dbReference>
<keyword evidence="6" id="KW-1185">Reference proteome</keyword>
<dbReference type="Gene3D" id="3.40.50.1820">
    <property type="entry name" value="alpha/beta hydrolase"/>
    <property type="match status" value="1"/>
</dbReference>
<dbReference type="InterPro" id="IPR019826">
    <property type="entry name" value="Carboxylesterase_B_AS"/>
</dbReference>
<dbReference type="InterPro" id="IPR050654">
    <property type="entry name" value="AChE-related_enzymes"/>
</dbReference>
<gene>
    <name evidence="5" type="ORF">HMPREF1541_07249</name>
</gene>
<dbReference type="Pfam" id="PF00135">
    <property type="entry name" value="COesterase"/>
    <property type="match status" value="1"/>
</dbReference>
<protein>
    <recommendedName>
        <fullName evidence="3">Carboxylic ester hydrolase</fullName>
        <ecNumber evidence="3">3.1.1.-</ecNumber>
    </recommendedName>
</protein>
<dbReference type="Proteomes" id="UP000030752">
    <property type="component" value="Unassembled WGS sequence"/>
</dbReference>
<evidence type="ECO:0000256" key="2">
    <source>
        <dbReference type="ARBA" id="ARBA00022801"/>
    </source>
</evidence>
<dbReference type="PROSITE" id="PS00122">
    <property type="entry name" value="CARBOXYLESTERASE_B_1"/>
    <property type="match status" value="1"/>
</dbReference>
<dbReference type="AlphaFoldDB" id="W2RM78"/>
<dbReference type="ESTHER" id="9euro-w2rm78">
    <property type="family name" value="Fungal_carboxylesterase_lipase"/>
</dbReference>
<feature type="signal peptide" evidence="3">
    <location>
        <begin position="1"/>
        <end position="18"/>
    </location>
</feature>
<feature type="domain" description="Carboxylesterase type B" evidence="4">
    <location>
        <begin position="31"/>
        <end position="479"/>
    </location>
</feature>
<name>W2RM78_CYPE1</name>
<dbReference type="InterPro" id="IPR002018">
    <property type="entry name" value="CarbesteraseB"/>
</dbReference>
<dbReference type="PANTHER" id="PTHR43918:SF4">
    <property type="entry name" value="CARBOXYLIC ESTER HYDROLASE"/>
    <property type="match status" value="1"/>
</dbReference>
<sequence length="544" mass="58882">MTRLLNTLACGLAVAANASPTSGGWGDYGRPFVQTDAGPVVGFKKTVPGTQYELNEYLGVPFAAPPERWGPPVPSTPWKEPYDASTIQAACIQQFNYPEERRNLILQWFNTPAAPESEDCLYVNVYSPNTKHRKAVMVWIYGGGNLYGSNFNPAYNGEYLAANEDVVVVVLNYRTNVFGFPGADILDPNGRNLGFLDQRLALDWVRRNIASFGGDPDQVTIFGESAGALAVDALLTLVPNPPTFRAAIMESGTASIRGRTATPSASWNLLVGAMGCNSTSDDPAATLSCMRALPATQIRDYNAVNRVPWAPVFDDVTSADTARSNRLNRTADFAAVPILGGSNRDEGRLYSVSATNVTTFILGLLPAFNATQIEGLLAQYPLGTGEFKDDFERLGAIYTDFIFQCPCRLVHLDTTKVGVPSHRYLYNASFPNTQLFPNGGVYHASEIGLALGTYPRDNATPFEEQLSRAMQKLWADFARDPYGWADQGGWPAGADTLGVLGGGVRAEDGPTAVGEVLEVVGKEVIGSLDKRCALYEPIYDILGR</sequence>
<organism evidence="5 6">
    <name type="scientific">Cyphellophora europaea (strain CBS 101466)</name>
    <name type="common">Phialophora europaea</name>
    <dbReference type="NCBI Taxonomy" id="1220924"/>
    <lineage>
        <taxon>Eukaryota</taxon>
        <taxon>Fungi</taxon>
        <taxon>Dikarya</taxon>
        <taxon>Ascomycota</taxon>
        <taxon>Pezizomycotina</taxon>
        <taxon>Eurotiomycetes</taxon>
        <taxon>Chaetothyriomycetidae</taxon>
        <taxon>Chaetothyriales</taxon>
        <taxon>Cyphellophoraceae</taxon>
        <taxon>Cyphellophora</taxon>
    </lineage>
</organism>
<evidence type="ECO:0000256" key="1">
    <source>
        <dbReference type="ARBA" id="ARBA00005964"/>
    </source>
</evidence>
<reference evidence="5 6" key="1">
    <citation type="submission" date="2013-03" db="EMBL/GenBank/DDBJ databases">
        <title>The Genome Sequence of Phialophora europaea CBS 101466.</title>
        <authorList>
            <consortium name="The Broad Institute Genomics Platform"/>
            <person name="Cuomo C."/>
            <person name="de Hoog S."/>
            <person name="Gorbushina A."/>
            <person name="Walker B."/>
            <person name="Young S.K."/>
            <person name="Zeng Q."/>
            <person name="Gargeya S."/>
            <person name="Fitzgerald M."/>
            <person name="Haas B."/>
            <person name="Abouelleil A."/>
            <person name="Allen A.W."/>
            <person name="Alvarado L."/>
            <person name="Arachchi H.M."/>
            <person name="Berlin A.M."/>
            <person name="Chapman S.B."/>
            <person name="Gainer-Dewar J."/>
            <person name="Goldberg J."/>
            <person name="Griggs A."/>
            <person name="Gujja S."/>
            <person name="Hansen M."/>
            <person name="Howarth C."/>
            <person name="Imamovic A."/>
            <person name="Ireland A."/>
            <person name="Larimer J."/>
            <person name="McCowan C."/>
            <person name="Murphy C."/>
            <person name="Pearson M."/>
            <person name="Poon T.W."/>
            <person name="Priest M."/>
            <person name="Roberts A."/>
            <person name="Saif S."/>
            <person name="Shea T."/>
            <person name="Sisk P."/>
            <person name="Sykes S."/>
            <person name="Wortman J."/>
            <person name="Nusbaum C."/>
            <person name="Birren B."/>
        </authorList>
    </citation>
    <scope>NUCLEOTIDE SEQUENCE [LARGE SCALE GENOMIC DNA]</scope>
    <source>
        <strain evidence="5 6">CBS 101466</strain>
    </source>
</reference>
<dbReference type="VEuPathDB" id="FungiDB:HMPREF1541_07249"/>
<dbReference type="InterPro" id="IPR029058">
    <property type="entry name" value="AB_hydrolase_fold"/>
</dbReference>
<evidence type="ECO:0000313" key="5">
    <source>
        <dbReference type="EMBL" id="ETN37626.1"/>
    </source>
</evidence>
<evidence type="ECO:0000313" key="6">
    <source>
        <dbReference type="Proteomes" id="UP000030752"/>
    </source>
</evidence>
<accession>W2RM78</accession>
<dbReference type="EMBL" id="KB822723">
    <property type="protein sequence ID" value="ETN37626.1"/>
    <property type="molecule type" value="Genomic_DNA"/>
</dbReference>
<dbReference type="eggNOG" id="KOG1516">
    <property type="taxonomic scope" value="Eukaryota"/>
</dbReference>
<keyword evidence="3" id="KW-0732">Signal</keyword>
<dbReference type="HOGENOM" id="CLU_006586_15_0_1"/>
<dbReference type="EC" id="3.1.1.-" evidence="3"/>
<dbReference type="RefSeq" id="XP_008719795.1">
    <property type="nucleotide sequence ID" value="XM_008721573.1"/>
</dbReference>
<dbReference type="STRING" id="1220924.W2RM78"/>
<comment type="similarity">
    <text evidence="1 3">Belongs to the type-B carboxylesterase/lipase family.</text>
</comment>
<dbReference type="OrthoDB" id="408631at2759"/>
<keyword evidence="2 3" id="KW-0378">Hydrolase</keyword>